<proteinExistence type="predicted"/>
<reference evidence="2" key="1">
    <citation type="submission" date="2023-07" db="EMBL/GenBank/DDBJ databases">
        <title>draft genome sequence of fig (Ficus carica).</title>
        <authorList>
            <person name="Takahashi T."/>
            <person name="Nishimura K."/>
        </authorList>
    </citation>
    <scope>NUCLEOTIDE SEQUENCE</scope>
</reference>
<keyword evidence="3" id="KW-1185">Reference proteome</keyword>
<comment type="caution">
    <text evidence="2">The sequence shown here is derived from an EMBL/GenBank/DDBJ whole genome shotgun (WGS) entry which is preliminary data.</text>
</comment>
<accession>A0AA88ARN4</accession>
<dbReference type="Proteomes" id="UP001187192">
    <property type="component" value="Unassembled WGS sequence"/>
</dbReference>
<organism evidence="2 3">
    <name type="scientific">Ficus carica</name>
    <name type="common">Common fig</name>
    <dbReference type="NCBI Taxonomy" id="3494"/>
    <lineage>
        <taxon>Eukaryota</taxon>
        <taxon>Viridiplantae</taxon>
        <taxon>Streptophyta</taxon>
        <taxon>Embryophyta</taxon>
        <taxon>Tracheophyta</taxon>
        <taxon>Spermatophyta</taxon>
        <taxon>Magnoliopsida</taxon>
        <taxon>eudicotyledons</taxon>
        <taxon>Gunneridae</taxon>
        <taxon>Pentapetalae</taxon>
        <taxon>rosids</taxon>
        <taxon>fabids</taxon>
        <taxon>Rosales</taxon>
        <taxon>Moraceae</taxon>
        <taxon>Ficeae</taxon>
        <taxon>Ficus</taxon>
    </lineage>
</organism>
<dbReference type="Gramene" id="FCD_00026127-RA">
    <property type="protein sequence ID" value="FCD_00026127-RA:cds"/>
    <property type="gene ID" value="FCD_00026127"/>
</dbReference>
<dbReference type="EMBL" id="BTGU01000037">
    <property type="protein sequence ID" value="GMN51343.1"/>
    <property type="molecule type" value="Genomic_DNA"/>
</dbReference>
<dbReference type="PROSITE" id="PS51257">
    <property type="entry name" value="PROKAR_LIPOPROTEIN"/>
    <property type="match status" value="1"/>
</dbReference>
<sequence length="157" mass="17201">MPPTPRPSTSTSRGRRPPSTLPTVTGCHVDGAGVRKGARTICNLLVANLKSQAGGGEGRRLEWTVPELGGARTIYNLLVVDLKSRARGGKVGLRGRRRSLKGAWTICNRELEGAEGARTVWKDGAVMWVGWPEMQRPAQQRRTAFGDLFCLLRRPEN</sequence>
<evidence type="ECO:0000313" key="2">
    <source>
        <dbReference type="EMBL" id="GMN51343.1"/>
    </source>
</evidence>
<evidence type="ECO:0000256" key="1">
    <source>
        <dbReference type="SAM" id="MobiDB-lite"/>
    </source>
</evidence>
<feature type="compositionally biased region" description="Low complexity" evidence="1">
    <location>
        <begin position="7"/>
        <end position="23"/>
    </location>
</feature>
<protein>
    <submittedName>
        <fullName evidence="2">Uncharacterized protein</fullName>
    </submittedName>
</protein>
<evidence type="ECO:0000313" key="3">
    <source>
        <dbReference type="Proteomes" id="UP001187192"/>
    </source>
</evidence>
<dbReference type="AlphaFoldDB" id="A0AA88ARN4"/>
<name>A0AA88ARN4_FICCA</name>
<gene>
    <name evidence="2" type="ORF">TIFTF001_020502</name>
</gene>
<feature type="region of interest" description="Disordered" evidence="1">
    <location>
        <begin position="1"/>
        <end position="24"/>
    </location>
</feature>